<protein>
    <submittedName>
        <fullName evidence="2">Uncharacterized protein</fullName>
    </submittedName>
</protein>
<evidence type="ECO:0000313" key="2">
    <source>
        <dbReference type="EMBL" id="TWP46024.1"/>
    </source>
</evidence>
<dbReference type="RefSeq" id="WP_146358986.1">
    <property type="nucleotide sequence ID" value="NZ_VOBR01000036.1"/>
</dbReference>
<dbReference type="Proteomes" id="UP000316639">
    <property type="component" value="Unassembled WGS sequence"/>
</dbReference>
<organism evidence="2 3">
    <name type="scientific">Lentzea tibetensis</name>
    <dbReference type="NCBI Taxonomy" id="2591470"/>
    <lineage>
        <taxon>Bacteria</taxon>
        <taxon>Bacillati</taxon>
        <taxon>Actinomycetota</taxon>
        <taxon>Actinomycetes</taxon>
        <taxon>Pseudonocardiales</taxon>
        <taxon>Pseudonocardiaceae</taxon>
        <taxon>Lentzea</taxon>
    </lineage>
</organism>
<reference evidence="2 3" key="1">
    <citation type="submission" date="2019-07" db="EMBL/GenBank/DDBJ databases">
        <title>Lentzea xizangensis sp. nov., isolated from Qinghai-Tibetan Plateau Soils.</title>
        <authorList>
            <person name="Huang J."/>
        </authorList>
    </citation>
    <scope>NUCLEOTIDE SEQUENCE [LARGE SCALE GENOMIC DNA]</scope>
    <source>
        <strain evidence="2 3">FXJ1.1311</strain>
    </source>
</reference>
<evidence type="ECO:0000256" key="1">
    <source>
        <dbReference type="SAM" id="SignalP"/>
    </source>
</evidence>
<comment type="caution">
    <text evidence="2">The sequence shown here is derived from an EMBL/GenBank/DDBJ whole genome shotgun (WGS) entry which is preliminary data.</text>
</comment>
<gene>
    <name evidence="2" type="ORF">FKR81_37210</name>
</gene>
<feature type="signal peptide" evidence="1">
    <location>
        <begin position="1"/>
        <end position="29"/>
    </location>
</feature>
<feature type="chain" id="PRO_5021976264" evidence="1">
    <location>
        <begin position="30"/>
        <end position="87"/>
    </location>
</feature>
<proteinExistence type="predicted"/>
<dbReference type="EMBL" id="VOBR01000036">
    <property type="protein sequence ID" value="TWP46024.1"/>
    <property type="molecule type" value="Genomic_DNA"/>
</dbReference>
<evidence type="ECO:0000313" key="3">
    <source>
        <dbReference type="Proteomes" id="UP000316639"/>
    </source>
</evidence>
<keyword evidence="3" id="KW-1185">Reference proteome</keyword>
<keyword evidence="1" id="KW-0732">Signal</keyword>
<accession>A0A563EHC7</accession>
<sequence>MSYRTPTLVVAAFTGVTVLGGLVISAANADEQPTESNNPFFDSGITFALRKDCLAFDGRGIDNGSIVAFKCARNDGEVFFRLFVKKA</sequence>
<dbReference type="AlphaFoldDB" id="A0A563EHC7"/>
<name>A0A563EHC7_9PSEU</name>